<accession>A0A2U1LVX1</accession>
<comment type="subcellular location">
    <subcellularLocation>
        <location evidence="1">Nucleus</location>
    </subcellularLocation>
</comment>
<comment type="similarity">
    <text evidence="1">Belongs to the FHY3/FAR1 family.</text>
</comment>
<organism evidence="3 4">
    <name type="scientific">Artemisia annua</name>
    <name type="common">Sweet wormwood</name>
    <dbReference type="NCBI Taxonomy" id="35608"/>
    <lineage>
        <taxon>Eukaryota</taxon>
        <taxon>Viridiplantae</taxon>
        <taxon>Streptophyta</taxon>
        <taxon>Embryophyta</taxon>
        <taxon>Tracheophyta</taxon>
        <taxon>Spermatophyta</taxon>
        <taxon>Magnoliopsida</taxon>
        <taxon>eudicotyledons</taxon>
        <taxon>Gunneridae</taxon>
        <taxon>Pentapetalae</taxon>
        <taxon>asterids</taxon>
        <taxon>campanulids</taxon>
        <taxon>Asterales</taxon>
        <taxon>Asteraceae</taxon>
        <taxon>Asteroideae</taxon>
        <taxon>Anthemideae</taxon>
        <taxon>Artemisiinae</taxon>
        <taxon>Artemisia</taxon>
    </lineage>
</organism>
<gene>
    <name evidence="3" type="ORF">CTI12_AA448570</name>
</gene>
<evidence type="ECO:0000313" key="4">
    <source>
        <dbReference type="Proteomes" id="UP000245207"/>
    </source>
</evidence>
<reference evidence="3 4" key="1">
    <citation type="journal article" date="2018" name="Mol. Plant">
        <title>The genome of Artemisia annua provides insight into the evolution of Asteraceae family and artemisinin biosynthesis.</title>
        <authorList>
            <person name="Shen Q."/>
            <person name="Zhang L."/>
            <person name="Liao Z."/>
            <person name="Wang S."/>
            <person name="Yan T."/>
            <person name="Shi P."/>
            <person name="Liu M."/>
            <person name="Fu X."/>
            <person name="Pan Q."/>
            <person name="Wang Y."/>
            <person name="Lv Z."/>
            <person name="Lu X."/>
            <person name="Zhang F."/>
            <person name="Jiang W."/>
            <person name="Ma Y."/>
            <person name="Chen M."/>
            <person name="Hao X."/>
            <person name="Li L."/>
            <person name="Tang Y."/>
            <person name="Lv G."/>
            <person name="Zhou Y."/>
            <person name="Sun X."/>
            <person name="Brodelius P.E."/>
            <person name="Rose J.K.C."/>
            <person name="Tang K."/>
        </authorList>
    </citation>
    <scope>NUCLEOTIDE SEQUENCE [LARGE SCALE GENOMIC DNA]</scope>
    <source>
        <strain evidence="4">cv. Huhao1</strain>
        <tissue evidence="3">Leaf</tissue>
    </source>
</reference>
<keyword evidence="1" id="KW-0479">Metal-binding</keyword>
<dbReference type="GO" id="GO:0008270">
    <property type="term" value="F:zinc ion binding"/>
    <property type="evidence" value="ECO:0007669"/>
    <property type="project" value="UniProtKB-UniRule"/>
</dbReference>
<feature type="region of interest" description="Disordered" evidence="2">
    <location>
        <begin position="232"/>
        <end position="275"/>
    </location>
</feature>
<comment type="caution">
    <text evidence="3">The sequence shown here is derived from an EMBL/GenBank/DDBJ whole genome shotgun (WGS) entry which is preliminary data.</text>
</comment>
<evidence type="ECO:0000256" key="1">
    <source>
        <dbReference type="RuleBase" id="RU367018"/>
    </source>
</evidence>
<dbReference type="GO" id="GO:0005634">
    <property type="term" value="C:nucleus"/>
    <property type="evidence" value="ECO:0007669"/>
    <property type="project" value="UniProtKB-SubCell"/>
</dbReference>
<name>A0A2U1LVX1_ARTAN</name>
<dbReference type="PANTHER" id="PTHR31669:SF283">
    <property type="entry name" value="PROTEIN FAR1-RELATED SEQUENCE"/>
    <property type="match status" value="1"/>
</dbReference>
<keyword evidence="1" id="KW-0863">Zinc-finger</keyword>
<protein>
    <recommendedName>
        <fullName evidence="1">Protein FAR1-RELATED SEQUENCE</fullName>
    </recommendedName>
</protein>
<proteinExistence type="inferred from homology"/>
<evidence type="ECO:0000313" key="3">
    <source>
        <dbReference type="EMBL" id="PWA53153.1"/>
    </source>
</evidence>
<dbReference type="Proteomes" id="UP000245207">
    <property type="component" value="Unassembled WGS sequence"/>
</dbReference>
<dbReference type="EMBL" id="PKPP01007522">
    <property type="protein sequence ID" value="PWA53153.1"/>
    <property type="molecule type" value="Genomic_DNA"/>
</dbReference>
<feature type="compositionally biased region" description="Polar residues" evidence="2">
    <location>
        <begin position="249"/>
        <end position="275"/>
    </location>
</feature>
<comment type="function">
    <text evidence="1">Putative transcription activator involved in regulating light control of development.</text>
</comment>
<sequence>MKKIPEKLGGFELYKAIKKTLKSLVYESVECQEFDDGWSKMIEDYSLEKNEWLCSLFKDRRHWVPTFVKDIFWAGMSTTQRSESMNSFFDGYVNSKTSLRQFVEQYDNALKSKIEKETKADFESLNSSYMMITQFNFERQFHDTYTNAIFKLFQKEGYSKEKYEYLINCINMAKEKLNDVSSWGVTSNINATSENVHHVQGSTRRRMLPPLKVRGKGRPPYKRKKDIIEKVSSKKKKKINSSSIGVKKTTSNKQIRSSSIGMTKTTSHEQQTNSSNIDSCKFQFDLNQNGDAY</sequence>
<dbReference type="InterPro" id="IPR031052">
    <property type="entry name" value="FHY3/FAR1"/>
</dbReference>
<dbReference type="OrthoDB" id="1739732at2759"/>
<keyword evidence="4" id="KW-1185">Reference proteome</keyword>
<keyword evidence="1" id="KW-0862">Zinc</keyword>
<keyword evidence="1" id="KW-0539">Nucleus</keyword>
<dbReference type="STRING" id="35608.A0A2U1LVX1"/>
<dbReference type="PANTHER" id="PTHR31669">
    <property type="entry name" value="PROTEIN FAR1-RELATED SEQUENCE 10-RELATED"/>
    <property type="match status" value="1"/>
</dbReference>
<dbReference type="GO" id="GO:0006355">
    <property type="term" value="P:regulation of DNA-templated transcription"/>
    <property type="evidence" value="ECO:0007669"/>
    <property type="project" value="UniProtKB-UniRule"/>
</dbReference>
<dbReference type="AlphaFoldDB" id="A0A2U1LVX1"/>
<evidence type="ECO:0000256" key="2">
    <source>
        <dbReference type="SAM" id="MobiDB-lite"/>
    </source>
</evidence>